<evidence type="ECO:0000313" key="4">
    <source>
        <dbReference type="Proteomes" id="UP001595828"/>
    </source>
</evidence>
<organism evidence="3 4">
    <name type="scientific">Novosphingobium tardum</name>
    <dbReference type="NCBI Taxonomy" id="1538021"/>
    <lineage>
        <taxon>Bacteria</taxon>
        <taxon>Pseudomonadati</taxon>
        <taxon>Pseudomonadota</taxon>
        <taxon>Alphaproteobacteria</taxon>
        <taxon>Sphingomonadales</taxon>
        <taxon>Sphingomonadaceae</taxon>
        <taxon>Novosphingobium</taxon>
    </lineage>
</organism>
<sequence length="284" mass="30545">MIRRKLALLAAAFAGCLALAGCLISPGKFTSRLDLHRDGAFAFSYSGEIYLLALSKLATAGMTKDKPVFKAECVDEENFKPRPCSDEETADQRKTWDANASSREAETRRNSEAMRAMLGGIDPADPAAADELAARLRKQKGWRSVVNKGDGLFLVDYAIEGRLDHDFAFPAMERMQYANPFVAISLHQDGTVRVDAPAFSAASSTGNPFAALAQMGALDKAGENGAGMPKMPQLDGRFTIVTDGEILANNTDEGPSAETSGKRLDWTITPRTAAAPTALVKLQR</sequence>
<dbReference type="PROSITE" id="PS51257">
    <property type="entry name" value="PROKAR_LIPOPROTEIN"/>
    <property type="match status" value="1"/>
</dbReference>
<keyword evidence="4" id="KW-1185">Reference proteome</keyword>
<name>A0ABV8RQ35_9SPHN</name>
<gene>
    <name evidence="3" type="ORF">ACFO0A_08160</name>
</gene>
<feature type="region of interest" description="Disordered" evidence="1">
    <location>
        <begin position="81"/>
        <end position="109"/>
    </location>
</feature>
<protein>
    <recommendedName>
        <fullName evidence="5">Lipoprotein</fullName>
    </recommendedName>
</protein>
<dbReference type="EMBL" id="JBHSDR010000006">
    <property type="protein sequence ID" value="MFC4295027.1"/>
    <property type="molecule type" value="Genomic_DNA"/>
</dbReference>
<evidence type="ECO:0000256" key="1">
    <source>
        <dbReference type="SAM" id="MobiDB-lite"/>
    </source>
</evidence>
<comment type="caution">
    <text evidence="3">The sequence shown here is derived from an EMBL/GenBank/DDBJ whole genome shotgun (WGS) entry which is preliminary data.</text>
</comment>
<evidence type="ECO:0000313" key="3">
    <source>
        <dbReference type="EMBL" id="MFC4295027.1"/>
    </source>
</evidence>
<evidence type="ECO:0008006" key="5">
    <source>
        <dbReference type="Google" id="ProtNLM"/>
    </source>
</evidence>
<keyword evidence="2" id="KW-0732">Signal</keyword>
<feature type="signal peptide" evidence="2">
    <location>
        <begin position="1"/>
        <end position="20"/>
    </location>
</feature>
<feature type="chain" id="PRO_5046949597" description="Lipoprotein" evidence="2">
    <location>
        <begin position="21"/>
        <end position="284"/>
    </location>
</feature>
<reference evidence="4" key="1">
    <citation type="journal article" date="2019" name="Int. J. Syst. Evol. Microbiol.">
        <title>The Global Catalogue of Microorganisms (GCM) 10K type strain sequencing project: providing services to taxonomists for standard genome sequencing and annotation.</title>
        <authorList>
            <consortium name="The Broad Institute Genomics Platform"/>
            <consortium name="The Broad Institute Genome Sequencing Center for Infectious Disease"/>
            <person name="Wu L."/>
            <person name="Ma J."/>
        </authorList>
    </citation>
    <scope>NUCLEOTIDE SEQUENCE [LARGE SCALE GENOMIC DNA]</scope>
    <source>
        <strain evidence="4">CGMCC 1.12989</strain>
    </source>
</reference>
<feature type="compositionally biased region" description="Basic and acidic residues" evidence="1">
    <location>
        <begin position="81"/>
        <end position="96"/>
    </location>
</feature>
<accession>A0ABV8RQ35</accession>
<evidence type="ECO:0000256" key="2">
    <source>
        <dbReference type="SAM" id="SignalP"/>
    </source>
</evidence>
<proteinExistence type="predicted"/>
<dbReference type="Proteomes" id="UP001595828">
    <property type="component" value="Unassembled WGS sequence"/>
</dbReference>
<dbReference type="RefSeq" id="WP_379538518.1">
    <property type="nucleotide sequence ID" value="NZ_JBHSDR010000006.1"/>
</dbReference>